<protein>
    <submittedName>
        <fullName evidence="2">Alpha/beta hydrolase</fullName>
    </submittedName>
</protein>
<dbReference type="AlphaFoldDB" id="A0A556CH72"/>
<dbReference type="OrthoDB" id="7958481at2"/>
<dbReference type="PANTHER" id="PTHR43798">
    <property type="entry name" value="MONOACYLGLYCEROL LIPASE"/>
    <property type="match status" value="1"/>
</dbReference>
<dbReference type="GO" id="GO:0016020">
    <property type="term" value="C:membrane"/>
    <property type="evidence" value="ECO:0007669"/>
    <property type="project" value="TreeGrafter"/>
</dbReference>
<name>A0A556CH72_BREAU</name>
<evidence type="ECO:0000313" key="2">
    <source>
        <dbReference type="EMBL" id="TSI16794.1"/>
    </source>
</evidence>
<dbReference type="Pfam" id="PF12697">
    <property type="entry name" value="Abhydrolase_6"/>
    <property type="match status" value="1"/>
</dbReference>
<evidence type="ECO:0000313" key="3">
    <source>
        <dbReference type="Proteomes" id="UP000316406"/>
    </source>
</evidence>
<sequence>MVWQLRTVRCFVFPGERRGYSRPGCYTSDMSGRRNVPSAASSADHRDGVGRFRSAEARGRFLEQLNAVLESWPERTDLSIETSFGTTAYSTISPSGPSALGESSVTPLVLLQGGNSTIAGWSKLIGPWSRTRTVVAIDTVWEAGRSVQLAPMNDGELVAQWLEEVIDALGLESLHLIGYSYGAWAALNHILHAPDRLATVTAIDPPGAITGIPLRAWARLIRLMRGGREEALDFLAWVRNGELPPPPMRDLLLSSTLDFVKRGSPLPRRLRADDWAGITVPLEVIVAGSSQFVPRRALRTLRRHAPDIDVHVLDGIGHAVLSDAPEDTVSIVEEFISRFEAQ</sequence>
<evidence type="ECO:0000259" key="1">
    <source>
        <dbReference type="Pfam" id="PF12697"/>
    </source>
</evidence>
<comment type="caution">
    <text evidence="2">The sequence shown here is derived from an EMBL/GenBank/DDBJ whole genome shotgun (WGS) entry which is preliminary data.</text>
</comment>
<reference evidence="2 3" key="1">
    <citation type="submission" date="2019-07" db="EMBL/GenBank/DDBJ databases">
        <title>Draft genome sequence of Brevibacterium aurantiacum XU54 isolated from Xinjiang China.</title>
        <authorList>
            <person name="Xu X."/>
        </authorList>
    </citation>
    <scope>NUCLEOTIDE SEQUENCE [LARGE SCALE GENOMIC DNA]</scope>
    <source>
        <strain evidence="2 3">XU54</strain>
    </source>
</reference>
<dbReference type="Proteomes" id="UP000316406">
    <property type="component" value="Unassembled WGS sequence"/>
</dbReference>
<dbReference type="InterPro" id="IPR050266">
    <property type="entry name" value="AB_hydrolase_sf"/>
</dbReference>
<gene>
    <name evidence="2" type="ORF">FO013_08135</name>
</gene>
<keyword evidence="3" id="KW-1185">Reference proteome</keyword>
<dbReference type="EMBL" id="VLTK01000004">
    <property type="protein sequence ID" value="TSI16794.1"/>
    <property type="molecule type" value="Genomic_DNA"/>
</dbReference>
<dbReference type="GO" id="GO:0016787">
    <property type="term" value="F:hydrolase activity"/>
    <property type="evidence" value="ECO:0007669"/>
    <property type="project" value="UniProtKB-KW"/>
</dbReference>
<keyword evidence="2" id="KW-0378">Hydrolase</keyword>
<organism evidence="2 3">
    <name type="scientific">Brevibacterium aurantiacum</name>
    <dbReference type="NCBI Taxonomy" id="273384"/>
    <lineage>
        <taxon>Bacteria</taxon>
        <taxon>Bacillati</taxon>
        <taxon>Actinomycetota</taxon>
        <taxon>Actinomycetes</taxon>
        <taxon>Micrococcales</taxon>
        <taxon>Brevibacteriaceae</taxon>
        <taxon>Brevibacterium</taxon>
    </lineage>
</organism>
<proteinExistence type="predicted"/>
<dbReference type="SUPFAM" id="SSF53474">
    <property type="entry name" value="alpha/beta-Hydrolases"/>
    <property type="match status" value="1"/>
</dbReference>
<feature type="domain" description="AB hydrolase-1" evidence="1">
    <location>
        <begin position="108"/>
        <end position="329"/>
    </location>
</feature>
<accession>A0A556CH72</accession>
<dbReference type="PANTHER" id="PTHR43798:SF27">
    <property type="entry name" value="HYDROLASE ALPHA_BETA HYDROLASE FOLD FAMILY"/>
    <property type="match status" value="1"/>
</dbReference>
<dbReference type="InterPro" id="IPR029058">
    <property type="entry name" value="AB_hydrolase_fold"/>
</dbReference>
<dbReference type="Gene3D" id="3.40.50.1820">
    <property type="entry name" value="alpha/beta hydrolase"/>
    <property type="match status" value="1"/>
</dbReference>
<dbReference type="InterPro" id="IPR000073">
    <property type="entry name" value="AB_hydrolase_1"/>
</dbReference>